<dbReference type="InterPro" id="IPR011109">
    <property type="entry name" value="DNA_bind_recombinase_dom"/>
</dbReference>
<evidence type="ECO:0000256" key="1">
    <source>
        <dbReference type="ARBA" id="ARBA00023125"/>
    </source>
</evidence>
<gene>
    <name evidence="4" type="ORF">BQ8482_330188</name>
</gene>
<dbReference type="InterPro" id="IPR038109">
    <property type="entry name" value="DNA_bind_recomb_sf"/>
</dbReference>
<protein>
    <recommendedName>
        <fullName evidence="3">Resolvase/invertase-type recombinase catalytic domain-containing protein</fullName>
    </recommendedName>
</protein>
<dbReference type="SMART" id="SM00857">
    <property type="entry name" value="Resolvase"/>
    <property type="match status" value="1"/>
</dbReference>
<dbReference type="InterPro" id="IPR036162">
    <property type="entry name" value="Resolvase-like_N_sf"/>
</dbReference>
<dbReference type="InterPro" id="IPR025827">
    <property type="entry name" value="Zn_ribbon_recom_dom"/>
</dbReference>
<dbReference type="Gene3D" id="3.90.1750.20">
    <property type="entry name" value="Putative Large Serine Recombinase, Chain B, Domain 2"/>
    <property type="match status" value="1"/>
</dbReference>
<keyword evidence="2" id="KW-0233">DNA recombination</keyword>
<evidence type="ECO:0000259" key="3">
    <source>
        <dbReference type="SMART" id="SM00857"/>
    </source>
</evidence>
<dbReference type="InterPro" id="IPR006119">
    <property type="entry name" value="Resolv_N"/>
</dbReference>
<organism evidence="4 5">
    <name type="scientific">Mesorhizobium delmotii</name>
    <dbReference type="NCBI Taxonomy" id="1631247"/>
    <lineage>
        <taxon>Bacteria</taxon>
        <taxon>Pseudomonadati</taxon>
        <taxon>Pseudomonadota</taxon>
        <taxon>Alphaproteobacteria</taxon>
        <taxon>Hyphomicrobiales</taxon>
        <taxon>Phyllobacteriaceae</taxon>
        <taxon>Mesorhizobium</taxon>
    </lineage>
</organism>
<dbReference type="Gene3D" id="3.40.50.1390">
    <property type="entry name" value="Resolvase, N-terminal catalytic domain"/>
    <property type="match status" value="1"/>
</dbReference>
<dbReference type="RefSeq" id="WP_123149856.1">
    <property type="nucleotide sequence ID" value="NZ_FUIG01000041.1"/>
</dbReference>
<dbReference type="Pfam" id="PF13408">
    <property type="entry name" value="Zn_ribbon_recom"/>
    <property type="match status" value="1"/>
</dbReference>
<dbReference type="PANTHER" id="PTHR30461">
    <property type="entry name" value="DNA-INVERTASE FROM LAMBDOID PROPHAGE"/>
    <property type="match status" value="1"/>
</dbReference>
<dbReference type="InterPro" id="IPR050639">
    <property type="entry name" value="SSR_resolvase"/>
</dbReference>
<keyword evidence="5" id="KW-1185">Reference proteome</keyword>
<accession>A0A2P9APF9</accession>
<feature type="domain" description="Resolvase/invertase-type recombinase catalytic" evidence="3">
    <location>
        <begin position="12"/>
        <end position="171"/>
    </location>
</feature>
<reference evidence="5" key="1">
    <citation type="submission" date="2016-12" db="EMBL/GenBank/DDBJ databases">
        <authorList>
            <person name="Brunel B."/>
        </authorList>
    </citation>
    <scope>NUCLEOTIDE SEQUENCE [LARGE SCALE GENOMIC DNA]</scope>
</reference>
<evidence type="ECO:0000256" key="2">
    <source>
        <dbReference type="ARBA" id="ARBA00023172"/>
    </source>
</evidence>
<evidence type="ECO:0000313" key="5">
    <source>
        <dbReference type="Proteomes" id="UP000245698"/>
    </source>
</evidence>
<dbReference type="Pfam" id="PF00239">
    <property type="entry name" value="Resolvase"/>
    <property type="match status" value="1"/>
</dbReference>
<dbReference type="EMBL" id="FUIG01000041">
    <property type="protein sequence ID" value="SJM33053.1"/>
    <property type="molecule type" value="Genomic_DNA"/>
</dbReference>
<sequence length="504" mass="56246">MLQPRDLKGRLAISYARWSSGKQASGDSLARQTKNAEDFCISFGLTLDRQLLDDGVSAFKGRNLEQGLGRFINGVKSGTIPFDTVLLLEAMDRFSRQNPMDARDSFEGILKLGVTVVTLIDNRVHTWDGYRNDIMQSISSLLMMKAANDYALRLSHNVKGAWERKATKAKAAVASGGRIKVAKLPFWIDRETNGLNERANDARLIFELAQEGHGQQAIAQILNTRGIPSPGGNTWSQVVVGDVLRSPAAYGCLVLKGDEVPGYFPALISETEWLATRQRTKARRHSRQIGRTANLFSRMVYCAHCRSPMVLTSSKKGGVSWGYFICTGKTFKRTGCTAPNWRYDQFERELIDRIGFLAVPISQDHTAPNLSEKLEEDIRALEFKQSNILAGIADAETADVRKVLLGQADALARQIEAKRKEIVAIRENDARYRESEAAVVDFTMDQEEVRRLTKEDRKEAQRLISSLVQRIDLESDSKTLRRAVVTMRSGYTHSIVFDGTGEPG</sequence>
<dbReference type="GO" id="GO:0003677">
    <property type="term" value="F:DNA binding"/>
    <property type="evidence" value="ECO:0007669"/>
    <property type="project" value="UniProtKB-KW"/>
</dbReference>
<dbReference type="AlphaFoldDB" id="A0A2P9APF9"/>
<dbReference type="GO" id="GO:0000150">
    <property type="term" value="F:DNA strand exchange activity"/>
    <property type="evidence" value="ECO:0007669"/>
    <property type="project" value="InterPro"/>
</dbReference>
<evidence type="ECO:0000313" key="4">
    <source>
        <dbReference type="EMBL" id="SJM33053.1"/>
    </source>
</evidence>
<dbReference type="SUPFAM" id="SSF53041">
    <property type="entry name" value="Resolvase-like"/>
    <property type="match status" value="1"/>
</dbReference>
<proteinExistence type="predicted"/>
<dbReference type="CDD" id="cd00338">
    <property type="entry name" value="Ser_Recombinase"/>
    <property type="match status" value="1"/>
</dbReference>
<dbReference type="PANTHER" id="PTHR30461:SF2">
    <property type="entry name" value="SERINE RECOMBINASE PINE-RELATED"/>
    <property type="match status" value="1"/>
</dbReference>
<dbReference type="Pfam" id="PF07508">
    <property type="entry name" value="Recombinase"/>
    <property type="match status" value="1"/>
</dbReference>
<keyword evidence="1" id="KW-0238">DNA-binding</keyword>
<name>A0A2P9APF9_9HYPH</name>
<dbReference type="Proteomes" id="UP000245698">
    <property type="component" value="Unassembled WGS sequence"/>
</dbReference>